<evidence type="ECO:0000313" key="4">
    <source>
        <dbReference type="Proteomes" id="UP000076552"/>
    </source>
</evidence>
<keyword evidence="4" id="KW-1185">Reference proteome</keyword>
<feature type="compositionally biased region" description="Polar residues" evidence="1">
    <location>
        <begin position="377"/>
        <end position="386"/>
    </location>
</feature>
<dbReference type="CDD" id="cd21134">
    <property type="entry name" value="YTH"/>
    <property type="match status" value="1"/>
</dbReference>
<evidence type="ECO:0000313" key="3">
    <source>
        <dbReference type="EMBL" id="KZL73458.1"/>
    </source>
</evidence>
<evidence type="ECO:0000256" key="1">
    <source>
        <dbReference type="SAM" id="MobiDB-lite"/>
    </source>
</evidence>
<dbReference type="InterPro" id="IPR057720">
    <property type="entry name" value="RRM_YTH1"/>
</dbReference>
<dbReference type="GO" id="GO:0000381">
    <property type="term" value="P:regulation of alternative mRNA splicing, via spliceosome"/>
    <property type="evidence" value="ECO:0007669"/>
    <property type="project" value="TreeGrafter"/>
</dbReference>
<dbReference type="GO" id="GO:0005654">
    <property type="term" value="C:nucleoplasm"/>
    <property type="evidence" value="ECO:0007669"/>
    <property type="project" value="TreeGrafter"/>
</dbReference>
<dbReference type="PANTHER" id="PTHR12357:SF3">
    <property type="entry name" value="YTH DOMAIN-CONTAINING PROTEIN 1"/>
    <property type="match status" value="1"/>
</dbReference>
<gene>
    <name evidence="3" type="ORF">CT0861_01503</name>
</gene>
<name>A0A166UIW5_9PEZI</name>
<dbReference type="STRING" id="708197.A0A166UIW5"/>
<feature type="compositionally biased region" description="Low complexity" evidence="1">
    <location>
        <begin position="100"/>
        <end position="132"/>
    </location>
</feature>
<dbReference type="InterPro" id="IPR000504">
    <property type="entry name" value="RRM_dom"/>
</dbReference>
<feature type="domain" description="YTH" evidence="2">
    <location>
        <begin position="421"/>
        <end position="628"/>
    </location>
</feature>
<dbReference type="AlphaFoldDB" id="A0A166UIW5"/>
<dbReference type="CDD" id="cd00590">
    <property type="entry name" value="RRM_SF"/>
    <property type="match status" value="1"/>
</dbReference>
<accession>A0A166UIW5</accession>
<dbReference type="Pfam" id="PF25701">
    <property type="entry name" value="RRM_YTH1"/>
    <property type="match status" value="1"/>
</dbReference>
<feature type="region of interest" description="Disordered" evidence="1">
    <location>
        <begin position="538"/>
        <end position="572"/>
    </location>
</feature>
<feature type="region of interest" description="Disordered" evidence="1">
    <location>
        <begin position="362"/>
        <end position="411"/>
    </location>
</feature>
<dbReference type="InterPro" id="IPR045168">
    <property type="entry name" value="YTH_prot"/>
</dbReference>
<dbReference type="Proteomes" id="UP000076552">
    <property type="component" value="Unassembled WGS sequence"/>
</dbReference>
<dbReference type="Gene3D" id="3.30.70.330">
    <property type="match status" value="1"/>
</dbReference>
<dbReference type="InterPro" id="IPR035979">
    <property type="entry name" value="RBD_domain_sf"/>
</dbReference>
<dbReference type="GO" id="GO:1990247">
    <property type="term" value="F:N6-methyladenosine-containing RNA reader activity"/>
    <property type="evidence" value="ECO:0007669"/>
    <property type="project" value="TreeGrafter"/>
</dbReference>
<feature type="compositionally biased region" description="Acidic residues" evidence="1">
    <location>
        <begin position="538"/>
        <end position="555"/>
    </location>
</feature>
<dbReference type="GO" id="GO:0000398">
    <property type="term" value="P:mRNA splicing, via spliceosome"/>
    <property type="evidence" value="ECO:0007669"/>
    <property type="project" value="TreeGrafter"/>
</dbReference>
<protein>
    <submittedName>
        <fullName evidence="3">YT521-B-like splicing factor</fullName>
    </submittedName>
</protein>
<feature type="compositionally biased region" description="Low complexity" evidence="1">
    <location>
        <begin position="387"/>
        <end position="404"/>
    </location>
</feature>
<reference evidence="3 4" key="1">
    <citation type="submission" date="2015-06" db="EMBL/GenBank/DDBJ databases">
        <title>Survival trade-offs in plant roots during colonization by closely related pathogenic and mutualistic fungi.</title>
        <authorList>
            <person name="Hacquard S."/>
            <person name="Kracher B."/>
            <person name="Hiruma K."/>
            <person name="Weinman A."/>
            <person name="Muench P."/>
            <person name="Garrido Oter R."/>
            <person name="Ver Loren van Themaat E."/>
            <person name="Dallerey J.-F."/>
            <person name="Damm U."/>
            <person name="Henrissat B."/>
            <person name="Lespinet O."/>
            <person name="Thon M."/>
            <person name="Kemen E."/>
            <person name="McHardy A.C."/>
            <person name="Schulze-Lefert P."/>
            <person name="O'Connell R.J."/>
        </authorList>
    </citation>
    <scope>NUCLEOTIDE SEQUENCE [LARGE SCALE GENOMIC DNA]</scope>
    <source>
        <strain evidence="3 4">0861</strain>
    </source>
</reference>
<dbReference type="SMART" id="SM00360">
    <property type="entry name" value="RRM"/>
    <property type="match status" value="1"/>
</dbReference>
<dbReference type="PROSITE" id="PS50882">
    <property type="entry name" value="YTH"/>
    <property type="match status" value="1"/>
</dbReference>
<dbReference type="Pfam" id="PF04146">
    <property type="entry name" value="YTH"/>
    <property type="match status" value="1"/>
</dbReference>
<organism evidence="3 4">
    <name type="scientific">Colletotrichum tofieldiae</name>
    <dbReference type="NCBI Taxonomy" id="708197"/>
    <lineage>
        <taxon>Eukaryota</taxon>
        <taxon>Fungi</taxon>
        <taxon>Dikarya</taxon>
        <taxon>Ascomycota</taxon>
        <taxon>Pezizomycotina</taxon>
        <taxon>Sordariomycetes</taxon>
        <taxon>Hypocreomycetidae</taxon>
        <taxon>Glomerellales</taxon>
        <taxon>Glomerellaceae</taxon>
        <taxon>Colletotrichum</taxon>
        <taxon>Colletotrichum spaethianum species complex</taxon>
    </lineage>
</organism>
<dbReference type="InterPro" id="IPR007275">
    <property type="entry name" value="YTH_domain"/>
</dbReference>
<proteinExistence type="predicted"/>
<feature type="region of interest" description="Disordered" evidence="1">
    <location>
        <begin position="42"/>
        <end position="132"/>
    </location>
</feature>
<dbReference type="EMBL" id="LFIV01000044">
    <property type="protein sequence ID" value="KZL73458.1"/>
    <property type="molecule type" value="Genomic_DNA"/>
</dbReference>
<sequence length="662" mass="72696">MGDVQPPSNAPEYPIVESHQGLNAVGVSSLYLDEKPRMEAQGISHTQHQQYGPPQHAFSSQLDMAQQPATGRPGAFNMNGMANALPQASMRHNPYAPGGQQQHQQQRFSPATSSPSMMPQMPQMAPQYPGQATMPMGNPHYYMPQHPQIQHYYANQLSPTQQQARPNMGYYPNQMVMNHPQNSHIPQGYYYPPAGHYAHTQALQNPMVSAQYIGGNATHSDPRAMPQIPNGIDHNSAHVPSSHKASGWLNSNIPRREAVANCEHVDMGDGRSGIVRGPPRKPRQSGHAIWIGNLPPQTDLMHLVHHVCKEANGLESLFLISKSNCAFANFKDEQTCVTAQQKLHDSKFQSVRLVSRLRKSTVEGATGVTAPTGPAASSGSQTPHDVTTQPATAENATETATPETSEVKPATTAIETTPQKDKFFILKSLTVEDLELSVRTGIWATQSHNEETLNAAFNAVDNVYLVFSANKSGEYFGYARMTSQINEDPDAAIEFAPKAQSANDVDLPKAIPTEPTEFAPKGRIIDDSARGTIFWEAEREDGDSGDEEEEQEVDQSDVSSRKSGNQEVDGTTKAWGKPFKLEWLSTARLPFYRTRGLRNPWNSNREVKIARDGTELEPSVGRRLIGLFNRVQSPGPGSVPAAMRPGMAMVAGYPPMRPQYQQ</sequence>
<comment type="caution">
    <text evidence="3">The sequence shown here is derived from an EMBL/GenBank/DDBJ whole genome shotgun (WGS) entry which is preliminary data.</text>
</comment>
<feature type="compositionally biased region" description="Polar residues" evidence="1">
    <location>
        <begin position="43"/>
        <end position="69"/>
    </location>
</feature>
<evidence type="ECO:0000259" key="2">
    <source>
        <dbReference type="PROSITE" id="PS50882"/>
    </source>
</evidence>
<dbReference type="Gene3D" id="3.10.590.10">
    <property type="entry name" value="ph1033 like domains"/>
    <property type="match status" value="1"/>
</dbReference>
<dbReference type="GO" id="GO:0003729">
    <property type="term" value="F:mRNA binding"/>
    <property type="evidence" value="ECO:0007669"/>
    <property type="project" value="TreeGrafter"/>
</dbReference>
<dbReference type="InterPro" id="IPR012677">
    <property type="entry name" value="Nucleotide-bd_a/b_plait_sf"/>
</dbReference>
<feature type="compositionally biased region" description="Low complexity" evidence="1">
    <location>
        <begin position="362"/>
        <end position="376"/>
    </location>
</feature>
<dbReference type="PANTHER" id="PTHR12357">
    <property type="entry name" value="YTH YT521-B HOMOLOGY DOMAIN-CONTAINING"/>
    <property type="match status" value="1"/>
</dbReference>
<dbReference type="SUPFAM" id="SSF54928">
    <property type="entry name" value="RNA-binding domain, RBD"/>
    <property type="match status" value="1"/>
</dbReference>